<keyword evidence="3 4" id="KW-0862">Zinc</keyword>
<sequence>MDLTKYVQMVSREDFGQAFLHAAVWNRRLRSTGGRFFPHDGHLDFNPKHLEVFGEALFRQIVRHELCHYHLYFQGKGYRHRDKEFKTLLKQVDGIRYAPKLYEDSYNYTYSCQKCGQVYLRKRRVNLNHYRCGKCQGYLIDNLKTNQS</sequence>
<feature type="binding site" evidence="4">
    <location>
        <position position="68"/>
    </location>
    <ligand>
        <name>Zn(2+)</name>
        <dbReference type="ChEBI" id="CHEBI:29105"/>
    </ligand>
</feature>
<keyword evidence="1 4" id="KW-0963">Cytoplasm</keyword>
<organism evidence="6 7">
    <name type="scientific">Streptococcus agalactiae LMG 14747</name>
    <dbReference type="NCBI Taxonomy" id="1154860"/>
    <lineage>
        <taxon>Bacteria</taxon>
        <taxon>Bacillati</taxon>
        <taxon>Bacillota</taxon>
        <taxon>Bacilli</taxon>
        <taxon>Lactobacillales</taxon>
        <taxon>Streptococcaceae</taxon>
        <taxon>Streptococcus</taxon>
    </lineage>
</organism>
<evidence type="ECO:0000256" key="3">
    <source>
        <dbReference type="ARBA" id="ARBA00022833"/>
    </source>
</evidence>
<feature type="binding site" evidence="4">
    <location>
        <position position="64"/>
    </location>
    <ligand>
        <name>Zn(2+)</name>
        <dbReference type="ChEBI" id="CHEBI:29105"/>
    </ligand>
</feature>
<proteinExistence type="inferred from homology"/>
<protein>
    <recommendedName>
        <fullName evidence="4">Protein SprT-like</fullName>
    </recommendedName>
</protein>
<comment type="subcellular location">
    <subcellularLocation>
        <location evidence="4">Cytoplasm</location>
    </subcellularLocation>
</comment>
<evidence type="ECO:0000256" key="4">
    <source>
        <dbReference type="HAMAP-Rule" id="MF_00745"/>
    </source>
</evidence>
<name>V6Z5Z9_STRAG</name>
<dbReference type="SMART" id="SM00731">
    <property type="entry name" value="SprT"/>
    <property type="match status" value="1"/>
</dbReference>
<dbReference type="HAMAP" id="MF_00745">
    <property type="entry name" value="SprT_like"/>
    <property type="match status" value="1"/>
</dbReference>
<dbReference type="Pfam" id="PF10263">
    <property type="entry name" value="SprT-like"/>
    <property type="match status" value="1"/>
</dbReference>
<evidence type="ECO:0000313" key="6">
    <source>
        <dbReference type="EMBL" id="ESV55044.1"/>
    </source>
</evidence>
<dbReference type="GO" id="GO:0005737">
    <property type="term" value="C:cytoplasm"/>
    <property type="evidence" value="ECO:0007669"/>
    <property type="project" value="UniProtKB-SubCell"/>
</dbReference>
<comment type="similarity">
    <text evidence="4">Belongs to the SprT family.</text>
</comment>
<gene>
    <name evidence="6" type="ORF">SAG0136_07435</name>
</gene>
<evidence type="ECO:0000313" key="7">
    <source>
        <dbReference type="Proteomes" id="UP000018482"/>
    </source>
</evidence>
<feature type="active site" evidence="4">
    <location>
        <position position="65"/>
    </location>
</feature>
<feature type="domain" description="SprT-like" evidence="5">
    <location>
        <begin position="1"/>
        <end position="142"/>
    </location>
</feature>
<evidence type="ECO:0000256" key="1">
    <source>
        <dbReference type="ARBA" id="ARBA00022490"/>
    </source>
</evidence>
<dbReference type="GO" id="GO:0006950">
    <property type="term" value="P:response to stress"/>
    <property type="evidence" value="ECO:0007669"/>
    <property type="project" value="UniProtKB-ARBA"/>
</dbReference>
<accession>V6Z5Z9</accession>
<dbReference type="NCBIfam" id="NF003339">
    <property type="entry name" value="PRK04351.1"/>
    <property type="match status" value="1"/>
</dbReference>
<comment type="cofactor">
    <cofactor evidence="4">
        <name>Zn(2+)</name>
        <dbReference type="ChEBI" id="CHEBI:29105"/>
    </cofactor>
    <text evidence="4">Binds 1 zinc ion.</text>
</comment>
<dbReference type="eggNOG" id="COG3091">
    <property type="taxonomic scope" value="Bacteria"/>
</dbReference>
<dbReference type="EMBL" id="ANQC01000107">
    <property type="protein sequence ID" value="ESV55044.1"/>
    <property type="molecule type" value="Genomic_DNA"/>
</dbReference>
<comment type="caution">
    <text evidence="6">The sequence shown here is derived from an EMBL/GenBank/DDBJ whole genome shotgun (WGS) entry which is preliminary data.</text>
</comment>
<dbReference type="InterPro" id="IPR023524">
    <property type="entry name" value="Uncharacterised_SprT-like"/>
</dbReference>
<dbReference type="GO" id="GO:0008270">
    <property type="term" value="F:zinc ion binding"/>
    <property type="evidence" value="ECO:0007669"/>
    <property type="project" value="UniProtKB-UniRule"/>
</dbReference>
<keyword evidence="2 4" id="KW-0479">Metal-binding</keyword>
<dbReference type="Proteomes" id="UP000018482">
    <property type="component" value="Unassembled WGS sequence"/>
</dbReference>
<reference evidence="6 7" key="1">
    <citation type="submission" date="2013-05" db="EMBL/GenBank/DDBJ databases">
        <authorList>
            <person name="Richards V.P."/>
            <person name="Durkin S.A.S."/>
            <person name="Kim M."/>
            <person name="Pavinski Bitar P.D."/>
            <person name="Stanhope M.J."/>
            <person name="Town C.D."/>
            <person name="Venter J.C."/>
        </authorList>
    </citation>
    <scope>NUCLEOTIDE SEQUENCE [LARGE SCALE GENOMIC DNA]</scope>
    <source>
        <strain evidence="6 7">LMG 14747</strain>
    </source>
</reference>
<evidence type="ECO:0000259" key="5">
    <source>
        <dbReference type="SMART" id="SM00731"/>
    </source>
</evidence>
<dbReference type="AlphaFoldDB" id="V6Z5Z9"/>
<dbReference type="InterPro" id="IPR006640">
    <property type="entry name" value="SprT-like_domain"/>
</dbReference>
<evidence type="ECO:0000256" key="2">
    <source>
        <dbReference type="ARBA" id="ARBA00022723"/>
    </source>
</evidence>